<evidence type="ECO:0000313" key="12">
    <source>
        <dbReference type="Proteomes" id="UP001221898"/>
    </source>
</evidence>
<feature type="chain" id="PRO_5042237801" evidence="10">
    <location>
        <begin position="38"/>
        <end position="256"/>
    </location>
</feature>
<gene>
    <name evidence="11" type="ORF">AAFF_G00045040</name>
</gene>
<evidence type="ECO:0000256" key="3">
    <source>
        <dbReference type="ARBA" id="ARBA00022729"/>
    </source>
</evidence>
<dbReference type="GO" id="GO:0042129">
    <property type="term" value="P:regulation of T cell proliferation"/>
    <property type="evidence" value="ECO:0007669"/>
    <property type="project" value="InterPro"/>
</dbReference>
<protein>
    <submittedName>
        <fullName evidence="11">Uncharacterized protein</fullName>
    </submittedName>
</protein>
<evidence type="ECO:0000256" key="9">
    <source>
        <dbReference type="SAM" id="Phobius"/>
    </source>
</evidence>
<sequence length="256" mass="28983">MCDCVTTLPFYRESAEMITKHTLLLLVVLLPVNLSHGLSVVQPESRLVNADGSVTIACELRNWTGVFSEMQVALKWKHNNTATCEVLVKTEGISNYNPDCVLRRNPPNHFLFTLFHLYMKRGDAELYMCDFTMMIPPPVQTFQGNGTKLLFPEAEPAPVTSAPTVMQCPEPGLLNWMNLILMGLAVFLLLSCLMVTCAYIRLRGKRSKDDDSLTYVPMQRRGDPESNTTYMDMRKMQLGGRTSGRDMNYNSHQITY</sequence>
<dbReference type="PANTHER" id="PTHR11494:SF8">
    <property type="entry name" value="CYTOTOXIC T-LYMPHOCYTE PROTEIN 4"/>
    <property type="match status" value="1"/>
</dbReference>
<dbReference type="Gene3D" id="2.60.40.10">
    <property type="entry name" value="Immunoglobulins"/>
    <property type="match status" value="1"/>
</dbReference>
<accession>A0AAD7S1X6</accession>
<keyword evidence="4 9" id="KW-1133">Transmembrane helix</keyword>
<evidence type="ECO:0000256" key="4">
    <source>
        <dbReference type="ARBA" id="ARBA00022989"/>
    </source>
</evidence>
<keyword evidence="8" id="KW-0393">Immunoglobulin domain</keyword>
<keyword evidence="5 9" id="KW-0472">Membrane</keyword>
<keyword evidence="12" id="KW-1185">Reference proteome</keyword>
<reference evidence="11" key="1">
    <citation type="journal article" date="2023" name="Science">
        <title>Genome structures resolve the early diversification of teleost fishes.</title>
        <authorList>
            <person name="Parey E."/>
            <person name="Louis A."/>
            <person name="Montfort J."/>
            <person name="Bouchez O."/>
            <person name="Roques C."/>
            <person name="Iampietro C."/>
            <person name="Lluch J."/>
            <person name="Castinel A."/>
            <person name="Donnadieu C."/>
            <person name="Desvignes T."/>
            <person name="Floi Bucao C."/>
            <person name="Jouanno E."/>
            <person name="Wen M."/>
            <person name="Mejri S."/>
            <person name="Dirks R."/>
            <person name="Jansen H."/>
            <person name="Henkel C."/>
            <person name="Chen W.J."/>
            <person name="Zahm M."/>
            <person name="Cabau C."/>
            <person name="Klopp C."/>
            <person name="Thompson A.W."/>
            <person name="Robinson-Rechavi M."/>
            <person name="Braasch I."/>
            <person name="Lecointre G."/>
            <person name="Bobe J."/>
            <person name="Postlethwait J.H."/>
            <person name="Berthelot C."/>
            <person name="Roest Crollius H."/>
            <person name="Guiguen Y."/>
        </authorList>
    </citation>
    <scope>NUCLEOTIDE SEQUENCE</scope>
    <source>
        <strain evidence="11">NC1722</strain>
    </source>
</reference>
<dbReference type="InterPro" id="IPR013783">
    <property type="entry name" value="Ig-like_fold"/>
</dbReference>
<evidence type="ECO:0000256" key="6">
    <source>
        <dbReference type="ARBA" id="ARBA00023157"/>
    </source>
</evidence>
<evidence type="ECO:0000256" key="2">
    <source>
        <dbReference type="ARBA" id="ARBA00022692"/>
    </source>
</evidence>
<organism evidence="11 12">
    <name type="scientific">Aldrovandia affinis</name>
    <dbReference type="NCBI Taxonomy" id="143900"/>
    <lineage>
        <taxon>Eukaryota</taxon>
        <taxon>Metazoa</taxon>
        <taxon>Chordata</taxon>
        <taxon>Craniata</taxon>
        <taxon>Vertebrata</taxon>
        <taxon>Euteleostomi</taxon>
        <taxon>Actinopterygii</taxon>
        <taxon>Neopterygii</taxon>
        <taxon>Teleostei</taxon>
        <taxon>Notacanthiformes</taxon>
        <taxon>Halosauridae</taxon>
        <taxon>Aldrovandia</taxon>
    </lineage>
</organism>
<feature type="signal peptide" evidence="10">
    <location>
        <begin position="1"/>
        <end position="37"/>
    </location>
</feature>
<dbReference type="InterPro" id="IPR040216">
    <property type="entry name" value="CTLA4/CD28"/>
</dbReference>
<dbReference type="GO" id="GO:0009897">
    <property type="term" value="C:external side of plasma membrane"/>
    <property type="evidence" value="ECO:0007669"/>
    <property type="project" value="TreeGrafter"/>
</dbReference>
<comment type="subcellular location">
    <subcellularLocation>
        <location evidence="1">Membrane</location>
        <topology evidence="1">Single-pass type I membrane protein</topology>
    </subcellularLocation>
</comment>
<keyword evidence="2 9" id="KW-0812">Transmembrane</keyword>
<dbReference type="PANTHER" id="PTHR11494">
    <property type="entry name" value="CYTOTOXIC T-LYMPHOCYTE PROTEIN"/>
    <property type="match status" value="1"/>
</dbReference>
<dbReference type="Proteomes" id="UP001221898">
    <property type="component" value="Unassembled WGS sequence"/>
</dbReference>
<evidence type="ECO:0000256" key="5">
    <source>
        <dbReference type="ARBA" id="ARBA00023136"/>
    </source>
</evidence>
<evidence type="ECO:0000256" key="1">
    <source>
        <dbReference type="ARBA" id="ARBA00004479"/>
    </source>
</evidence>
<dbReference type="GO" id="GO:0050852">
    <property type="term" value="P:T cell receptor signaling pathway"/>
    <property type="evidence" value="ECO:0007669"/>
    <property type="project" value="TreeGrafter"/>
</dbReference>
<keyword evidence="7" id="KW-0325">Glycoprotein</keyword>
<dbReference type="AlphaFoldDB" id="A0AAD7S1X6"/>
<keyword evidence="6" id="KW-1015">Disulfide bond</keyword>
<evidence type="ECO:0000256" key="10">
    <source>
        <dbReference type="SAM" id="SignalP"/>
    </source>
</evidence>
<feature type="transmembrane region" description="Helical" evidence="9">
    <location>
        <begin position="176"/>
        <end position="200"/>
    </location>
</feature>
<name>A0AAD7S1X6_9TELE</name>
<comment type="caution">
    <text evidence="11">The sequence shown here is derived from an EMBL/GenBank/DDBJ whole genome shotgun (WGS) entry which is preliminary data.</text>
</comment>
<evidence type="ECO:0000313" key="11">
    <source>
        <dbReference type="EMBL" id="KAJ8394494.1"/>
    </source>
</evidence>
<evidence type="ECO:0000256" key="7">
    <source>
        <dbReference type="ARBA" id="ARBA00023180"/>
    </source>
</evidence>
<evidence type="ECO:0000256" key="8">
    <source>
        <dbReference type="ARBA" id="ARBA00023319"/>
    </source>
</evidence>
<proteinExistence type="predicted"/>
<keyword evidence="3 10" id="KW-0732">Signal</keyword>
<dbReference type="EMBL" id="JAINUG010000125">
    <property type="protein sequence ID" value="KAJ8394494.1"/>
    <property type="molecule type" value="Genomic_DNA"/>
</dbReference>